<organism evidence="7">
    <name type="scientific">uncultured Cytophagia bacterium</name>
    <dbReference type="NCBI Taxonomy" id="768505"/>
    <lineage>
        <taxon>Bacteria</taxon>
        <taxon>Pseudomonadati</taxon>
        <taxon>Bacteroidota</taxon>
        <taxon>Cytophagia</taxon>
        <taxon>environmental samples</taxon>
    </lineage>
</organism>
<gene>
    <name evidence="7" type="ORF">VIS_S3BBA60024</name>
</gene>
<keyword evidence="3 6" id="KW-0812">Transmembrane</keyword>
<dbReference type="AlphaFoldDB" id="H6REA7"/>
<feature type="transmembrane region" description="Helical" evidence="6">
    <location>
        <begin position="219"/>
        <end position="237"/>
    </location>
</feature>
<protein>
    <submittedName>
        <fullName evidence="7">Prenyltransferase family protein</fullName>
    </submittedName>
</protein>
<dbReference type="GO" id="GO:0016765">
    <property type="term" value="F:transferase activity, transferring alkyl or aryl (other than methyl) groups"/>
    <property type="evidence" value="ECO:0007669"/>
    <property type="project" value="InterPro"/>
</dbReference>
<evidence type="ECO:0000256" key="3">
    <source>
        <dbReference type="ARBA" id="ARBA00022692"/>
    </source>
</evidence>
<feature type="transmembrane region" description="Helical" evidence="6">
    <location>
        <begin position="174"/>
        <end position="191"/>
    </location>
</feature>
<feature type="transmembrane region" description="Helical" evidence="6">
    <location>
        <begin position="56"/>
        <end position="79"/>
    </location>
</feature>
<dbReference type="InterPro" id="IPR044878">
    <property type="entry name" value="UbiA_sf"/>
</dbReference>
<dbReference type="Gene3D" id="1.10.357.140">
    <property type="entry name" value="UbiA prenyltransferase"/>
    <property type="match status" value="1"/>
</dbReference>
<keyword evidence="5 6" id="KW-0472">Membrane</keyword>
<dbReference type="Pfam" id="PF01040">
    <property type="entry name" value="UbiA"/>
    <property type="match status" value="1"/>
</dbReference>
<dbReference type="GO" id="GO:0016020">
    <property type="term" value="C:membrane"/>
    <property type="evidence" value="ECO:0007669"/>
    <property type="project" value="UniProtKB-SubCell"/>
</dbReference>
<evidence type="ECO:0000256" key="2">
    <source>
        <dbReference type="ARBA" id="ARBA00022475"/>
    </source>
</evidence>
<evidence type="ECO:0000256" key="4">
    <source>
        <dbReference type="ARBA" id="ARBA00022989"/>
    </source>
</evidence>
<proteinExistence type="predicted"/>
<evidence type="ECO:0000256" key="6">
    <source>
        <dbReference type="SAM" id="Phobius"/>
    </source>
</evidence>
<dbReference type="CDD" id="cd13961">
    <property type="entry name" value="PT_UbiA_DGGGPS"/>
    <property type="match status" value="1"/>
</dbReference>
<feature type="transmembrane region" description="Helical" evidence="6">
    <location>
        <begin position="243"/>
        <end position="262"/>
    </location>
</feature>
<feature type="transmembrane region" description="Helical" evidence="6">
    <location>
        <begin position="100"/>
        <end position="117"/>
    </location>
</feature>
<reference evidence="7" key="2">
    <citation type="submission" date="2012-02" db="EMBL/GenBank/DDBJ databases">
        <authorList>
            <person name="Genoscope - CEA"/>
        </authorList>
    </citation>
    <scope>NUCLEOTIDE SEQUENCE</scope>
</reference>
<sequence>MALSRKQKYLFVKFLALFTLVRWYNIFLITFALYLSAIFLINPKENWLEVSLSYKLHLTIASLAFFIMAGYIINAFYDFEKDIINRPKETIFDRVISKTSCLRAYGIFILIGFILSLLVGWEVLVFNTIFSFSLWFYSHKLRKKPIAGELGASLLTIAPFVSLTIFYLETNLTVILYIGYLFAVTLTREVIKKMVYLKGDLIVGEKSLPIIMGIRKTKYIILGSMLFSLIPVGVLFPDIVNRYILYYFIISSSLIAGSIFLLKFSKTPTHFDRINTIYKVIILMGIFSIPLI</sequence>
<accession>H6REA7</accession>
<evidence type="ECO:0000256" key="1">
    <source>
        <dbReference type="ARBA" id="ARBA00004141"/>
    </source>
</evidence>
<keyword evidence="2" id="KW-1003">Cell membrane</keyword>
<dbReference type="PANTHER" id="PTHR42723">
    <property type="entry name" value="CHLOROPHYLL SYNTHASE"/>
    <property type="match status" value="1"/>
</dbReference>
<comment type="subcellular location">
    <subcellularLocation>
        <location evidence="1">Membrane</location>
        <topology evidence="1">Multi-pass membrane protein</topology>
    </subcellularLocation>
</comment>
<evidence type="ECO:0000256" key="5">
    <source>
        <dbReference type="ARBA" id="ARBA00023136"/>
    </source>
</evidence>
<name>H6REA7_9BACT</name>
<keyword evidence="4 6" id="KW-1133">Transmembrane helix</keyword>
<dbReference type="InterPro" id="IPR000537">
    <property type="entry name" value="UbiA_prenyltransferase"/>
</dbReference>
<dbReference type="EMBL" id="FO117577">
    <property type="protein sequence ID" value="CCF99368.1"/>
    <property type="molecule type" value="Genomic_DNA"/>
</dbReference>
<evidence type="ECO:0000313" key="7">
    <source>
        <dbReference type="EMBL" id="CCF99368.1"/>
    </source>
</evidence>
<feature type="transmembrane region" description="Helical" evidence="6">
    <location>
        <begin position="21"/>
        <end position="41"/>
    </location>
</feature>
<dbReference type="PANTHER" id="PTHR42723:SF1">
    <property type="entry name" value="CHLOROPHYLL SYNTHASE, CHLOROPLASTIC"/>
    <property type="match status" value="1"/>
</dbReference>
<reference evidence="7" key="1">
    <citation type="journal article" date="2012" name="Environ. Microbiol.">
        <title>Genomic content of uncultured Bacteroidetes from contrasting oceanic provinces in the North Atlantic Ocean.</title>
        <authorList>
            <person name="Gomez-Pereira P.R."/>
            <person name="Schuler M."/>
            <person name="Fuchs B.M."/>
            <person name="Bennke C."/>
            <person name="Teeling H."/>
            <person name="Waldmann J."/>
            <person name="Richter M."/>
            <person name="Barbe V."/>
            <person name="Bataille E."/>
            <person name="Glockner F.O."/>
            <person name="Amann R."/>
        </authorList>
    </citation>
    <scope>NUCLEOTIDE SEQUENCE</scope>
</reference>
<keyword evidence="7" id="KW-0808">Transferase</keyword>
<dbReference type="InterPro" id="IPR050475">
    <property type="entry name" value="Prenyltransferase_related"/>
</dbReference>
<feature type="transmembrane region" description="Helical" evidence="6">
    <location>
        <begin position="274"/>
        <end position="291"/>
    </location>
</feature>